<proteinExistence type="predicted"/>
<dbReference type="Pfam" id="PF07690">
    <property type="entry name" value="MFS_1"/>
    <property type="match status" value="1"/>
</dbReference>
<comment type="caution">
    <text evidence="9">The sequence shown here is derived from an EMBL/GenBank/DDBJ whole genome shotgun (WGS) entry which is preliminary data.</text>
</comment>
<dbReference type="SUPFAM" id="SSF103473">
    <property type="entry name" value="MFS general substrate transporter"/>
    <property type="match status" value="1"/>
</dbReference>
<feature type="transmembrane region" description="Helical" evidence="7">
    <location>
        <begin position="75"/>
        <end position="96"/>
    </location>
</feature>
<dbReference type="InterPro" id="IPR011701">
    <property type="entry name" value="MFS"/>
</dbReference>
<evidence type="ECO:0000256" key="1">
    <source>
        <dbReference type="ARBA" id="ARBA00004651"/>
    </source>
</evidence>
<evidence type="ECO:0000256" key="5">
    <source>
        <dbReference type="ARBA" id="ARBA00023136"/>
    </source>
</evidence>
<feature type="transmembrane region" description="Helical" evidence="7">
    <location>
        <begin position="183"/>
        <end position="203"/>
    </location>
</feature>
<dbReference type="PANTHER" id="PTHR23513:SF11">
    <property type="entry name" value="STAPHYLOFERRIN A TRANSPORTER"/>
    <property type="match status" value="1"/>
</dbReference>
<name>A0ABU2N4Q2_9PSEU</name>
<dbReference type="CDD" id="cd06173">
    <property type="entry name" value="MFS_MefA_like"/>
    <property type="match status" value="1"/>
</dbReference>
<feature type="domain" description="Major facilitator superfamily (MFS) profile" evidence="8">
    <location>
        <begin position="42"/>
        <end position="460"/>
    </location>
</feature>
<dbReference type="RefSeq" id="WP_311554839.1">
    <property type="nucleotide sequence ID" value="NZ_JAVREJ010000002.1"/>
</dbReference>
<dbReference type="EMBL" id="JAVREJ010000002">
    <property type="protein sequence ID" value="MDT0348903.1"/>
    <property type="molecule type" value="Genomic_DNA"/>
</dbReference>
<gene>
    <name evidence="9" type="ORF">RM445_05125</name>
</gene>
<evidence type="ECO:0000313" key="9">
    <source>
        <dbReference type="EMBL" id="MDT0348903.1"/>
    </source>
</evidence>
<feature type="region of interest" description="Disordered" evidence="6">
    <location>
        <begin position="1"/>
        <end position="37"/>
    </location>
</feature>
<keyword evidence="10" id="KW-1185">Reference proteome</keyword>
<feature type="transmembrane region" description="Helical" evidence="7">
    <location>
        <begin position="252"/>
        <end position="276"/>
    </location>
</feature>
<keyword evidence="3 7" id="KW-0812">Transmembrane</keyword>
<evidence type="ECO:0000313" key="10">
    <source>
        <dbReference type="Proteomes" id="UP001183202"/>
    </source>
</evidence>
<protein>
    <submittedName>
        <fullName evidence="9">MFS transporter</fullName>
    </submittedName>
</protein>
<dbReference type="InterPro" id="IPR020846">
    <property type="entry name" value="MFS_dom"/>
</dbReference>
<keyword evidence="5 7" id="KW-0472">Membrane</keyword>
<dbReference type="PROSITE" id="PS50850">
    <property type="entry name" value="MFS"/>
    <property type="match status" value="1"/>
</dbReference>
<dbReference type="PANTHER" id="PTHR23513">
    <property type="entry name" value="INTEGRAL MEMBRANE EFFLUX PROTEIN-RELATED"/>
    <property type="match status" value="1"/>
</dbReference>
<dbReference type="InterPro" id="IPR036259">
    <property type="entry name" value="MFS_trans_sf"/>
</dbReference>
<evidence type="ECO:0000256" key="7">
    <source>
        <dbReference type="SAM" id="Phobius"/>
    </source>
</evidence>
<keyword evidence="4 7" id="KW-1133">Transmembrane helix</keyword>
<reference evidence="10" key="1">
    <citation type="submission" date="2023-07" db="EMBL/GenBank/DDBJ databases">
        <title>30 novel species of actinomycetes from the DSMZ collection.</title>
        <authorList>
            <person name="Nouioui I."/>
        </authorList>
    </citation>
    <scope>NUCLEOTIDE SEQUENCE [LARGE SCALE GENOMIC DNA]</scope>
    <source>
        <strain evidence="10">DSM 45834</strain>
    </source>
</reference>
<evidence type="ECO:0000256" key="6">
    <source>
        <dbReference type="SAM" id="MobiDB-lite"/>
    </source>
</evidence>
<feature type="transmembrane region" description="Helical" evidence="7">
    <location>
        <begin position="108"/>
        <end position="130"/>
    </location>
</feature>
<feature type="transmembrane region" description="Helical" evidence="7">
    <location>
        <begin position="296"/>
        <end position="316"/>
    </location>
</feature>
<feature type="transmembrane region" description="Helical" evidence="7">
    <location>
        <begin position="46"/>
        <end position="69"/>
    </location>
</feature>
<dbReference type="Proteomes" id="UP001183202">
    <property type="component" value="Unassembled WGS sequence"/>
</dbReference>
<feature type="transmembrane region" description="Helical" evidence="7">
    <location>
        <begin position="209"/>
        <end position="231"/>
    </location>
</feature>
<feature type="transmembrane region" description="Helical" evidence="7">
    <location>
        <begin position="436"/>
        <end position="456"/>
    </location>
</feature>
<feature type="transmembrane region" description="Helical" evidence="7">
    <location>
        <begin position="142"/>
        <end position="162"/>
    </location>
</feature>
<evidence type="ECO:0000256" key="2">
    <source>
        <dbReference type="ARBA" id="ARBA00022475"/>
    </source>
</evidence>
<dbReference type="Gene3D" id="1.20.1250.20">
    <property type="entry name" value="MFS general substrate transporter like domains"/>
    <property type="match status" value="1"/>
</dbReference>
<feature type="transmembrane region" description="Helical" evidence="7">
    <location>
        <begin position="394"/>
        <end position="416"/>
    </location>
</feature>
<comment type="subcellular location">
    <subcellularLocation>
        <location evidence="1">Cell membrane</location>
        <topology evidence="1">Multi-pass membrane protein</topology>
    </subcellularLocation>
</comment>
<feature type="transmembrane region" description="Helical" evidence="7">
    <location>
        <begin position="328"/>
        <end position="349"/>
    </location>
</feature>
<organism evidence="9 10">
    <name type="scientific">Pseudonocardia charpentierae</name>
    <dbReference type="NCBI Taxonomy" id="3075545"/>
    <lineage>
        <taxon>Bacteria</taxon>
        <taxon>Bacillati</taxon>
        <taxon>Actinomycetota</taxon>
        <taxon>Actinomycetes</taxon>
        <taxon>Pseudonocardiales</taxon>
        <taxon>Pseudonocardiaceae</taxon>
        <taxon>Pseudonocardia</taxon>
    </lineage>
</organism>
<keyword evidence="2" id="KW-1003">Cell membrane</keyword>
<evidence type="ECO:0000256" key="4">
    <source>
        <dbReference type="ARBA" id="ARBA00022989"/>
    </source>
</evidence>
<evidence type="ECO:0000256" key="3">
    <source>
        <dbReference type="ARBA" id="ARBA00022692"/>
    </source>
</evidence>
<evidence type="ECO:0000259" key="8">
    <source>
        <dbReference type="PROSITE" id="PS50850"/>
    </source>
</evidence>
<feature type="transmembrane region" description="Helical" evidence="7">
    <location>
        <begin position="355"/>
        <end position="373"/>
    </location>
</feature>
<sequence>MPEPTVPASPTGPAVPGPTLPDEALPENRTEPPVPGGDRRRVFHHVLVNTLVASVVNFTVWFAATFWVFLETRSVFATGVISGIYLVFTTASGVWFGGLVDRYPKRAVMLGSSTGSLLCYVAALAVYLLTEPASFTDPASPALWTLVLLLMSGVIIGNLRAITLSTLVTMLVPPEGRDRANGLVGTTNGTSFLVTSVISGLLVGLSGMLHALLVAVVATALVIGHLAVVRIPDDRPAAPDDGSGSNRLDLRGTIAIVAAIPGLFGLIAFSTINNFLGGVFMALLDAYGLSLVSVEVWGLLFGVLSSGFIVGGLIVARRGLGANPLRTLLVVNVVMWAVSSVFTLQSWIVLLGVGMFIWLCLVPFAEAAEQTVLQKVVPFERQGRVFGFAQSVELAAAPLTAFLISPIAQFVAIPFMTTGAGVDLIGGWFGTGPERGLALVFTVTGVIGLVVTLLAFRTPYYRRLSQRYLTDRPVAA</sequence>
<accession>A0ABU2N4Q2</accession>